<feature type="domain" description="Thioredoxin" evidence="2">
    <location>
        <begin position="180"/>
        <end position="323"/>
    </location>
</feature>
<feature type="compositionally biased region" description="Polar residues" evidence="1">
    <location>
        <begin position="321"/>
        <end position="337"/>
    </location>
</feature>
<dbReference type="InterPro" id="IPR036249">
    <property type="entry name" value="Thioredoxin-like_sf"/>
</dbReference>
<feature type="region of interest" description="Disordered" evidence="1">
    <location>
        <begin position="321"/>
        <end position="354"/>
    </location>
</feature>
<dbReference type="PROSITE" id="PS51352">
    <property type="entry name" value="THIOREDOXIN_2"/>
    <property type="match status" value="1"/>
</dbReference>
<feature type="compositionally biased region" description="Polar residues" evidence="1">
    <location>
        <begin position="9"/>
        <end position="46"/>
    </location>
</feature>
<sequence length="354" mass="39978">MSARPSLREYSSPQSLFNTSPYAASPQRSPYKNSPYTASPLNTPIQRSRPRPTESAYAGIPPSIMNNIREHHERVGTASRLGSKSGSALRSISGPLPLSTCGNVKGLKSTKVNKGVQESFRLSSTKSRMSKPRFNDIQENDPYFDSQNSIPDLGESEMYEDRQQNMMQELPSEQYGYVESQEEPETPQTVQRKKQDASKYITMLTDETFSPFLAQNPKTITAWTRPGCGHCVVMAPNYLKAARQMKKIDPSIRFTAVDGNAQQTLVKRNNIDGYPTVRAYDRTQSEYPKGYQGHPYGEYVADGEPQDFRTPKDFVRFAQQGANGNQYQEQELNQPEQQIEEGEDVGYPYDEDFM</sequence>
<feature type="region of interest" description="Disordered" evidence="1">
    <location>
        <begin position="1"/>
        <end position="61"/>
    </location>
</feature>
<dbReference type="Gene3D" id="3.40.30.10">
    <property type="entry name" value="Glutaredoxin"/>
    <property type="match status" value="1"/>
</dbReference>
<feature type="region of interest" description="Disordered" evidence="1">
    <location>
        <begin position="123"/>
        <end position="145"/>
    </location>
</feature>
<dbReference type="GO" id="GO:0003756">
    <property type="term" value="F:protein disulfide isomerase activity"/>
    <property type="evidence" value="ECO:0007669"/>
    <property type="project" value="TreeGrafter"/>
</dbReference>
<gene>
    <name evidence="3" type="ORF">Sylvanvirus1_72</name>
</gene>
<dbReference type="Pfam" id="PF00085">
    <property type="entry name" value="Thioredoxin"/>
    <property type="match status" value="1"/>
</dbReference>
<name>A0A3G5AGX9_9VIRU</name>
<dbReference type="PANTHER" id="PTHR45672:SF2">
    <property type="entry name" value="PROTEIN DISULFIDE-ISOMERASE A5"/>
    <property type="match status" value="1"/>
</dbReference>
<keyword evidence="3" id="KW-0413">Isomerase</keyword>
<organism evidence="3">
    <name type="scientific">Sylvanvirus sp</name>
    <dbReference type="NCBI Taxonomy" id="2487774"/>
    <lineage>
        <taxon>Viruses</taxon>
    </lineage>
</organism>
<dbReference type="InterPro" id="IPR013766">
    <property type="entry name" value="Thioredoxin_domain"/>
</dbReference>
<proteinExistence type="predicted"/>
<evidence type="ECO:0000313" key="3">
    <source>
        <dbReference type="EMBL" id="AYV86476.1"/>
    </source>
</evidence>
<protein>
    <submittedName>
        <fullName evidence="3">Protein disulfide-isomerase A5-like</fullName>
    </submittedName>
</protein>
<dbReference type="GO" id="GO:0006457">
    <property type="term" value="P:protein folding"/>
    <property type="evidence" value="ECO:0007669"/>
    <property type="project" value="TreeGrafter"/>
</dbReference>
<dbReference type="CDD" id="cd02961">
    <property type="entry name" value="PDI_a_family"/>
    <property type="match status" value="1"/>
</dbReference>
<dbReference type="InterPro" id="IPR051063">
    <property type="entry name" value="PDI"/>
</dbReference>
<evidence type="ECO:0000259" key="2">
    <source>
        <dbReference type="PROSITE" id="PS51352"/>
    </source>
</evidence>
<dbReference type="PANTHER" id="PTHR45672">
    <property type="entry name" value="PROTEIN DISULFIDE-ISOMERASE C17H9.14C-RELATED"/>
    <property type="match status" value="1"/>
</dbReference>
<reference evidence="3" key="1">
    <citation type="submission" date="2018-10" db="EMBL/GenBank/DDBJ databases">
        <title>Hidden diversity of soil giant viruses.</title>
        <authorList>
            <person name="Schulz F."/>
            <person name="Alteio L."/>
            <person name="Goudeau D."/>
            <person name="Ryan E.M."/>
            <person name="Malmstrom R.R."/>
            <person name="Blanchard J."/>
            <person name="Woyke T."/>
        </authorList>
    </citation>
    <scope>NUCLEOTIDE SEQUENCE</scope>
    <source>
        <strain evidence="3">SYV1</strain>
    </source>
</reference>
<accession>A0A3G5AGX9</accession>
<evidence type="ECO:0000256" key="1">
    <source>
        <dbReference type="SAM" id="MobiDB-lite"/>
    </source>
</evidence>
<dbReference type="SUPFAM" id="SSF52833">
    <property type="entry name" value="Thioredoxin-like"/>
    <property type="match status" value="1"/>
</dbReference>
<feature type="compositionally biased region" description="Acidic residues" evidence="1">
    <location>
        <begin position="338"/>
        <end position="354"/>
    </location>
</feature>
<dbReference type="EMBL" id="MK072507">
    <property type="protein sequence ID" value="AYV86476.1"/>
    <property type="molecule type" value="Genomic_DNA"/>
</dbReference>